<evidence type="ECO:0000313" key="3">
    <source>
        <dbReference type="EMBL" id="MFD2185127.1"/>
    </source>
</evidence>
<dbReference type="Gene3D" id="3.30.470.20">
    <property type="entry name" value="ATP-grasp fold, B domain"/>
    <property type="match status" value="1"/>
</dbReference>
<gene>
    <name evidence="3" type="ORF">ACFSOX_23485</name>
</gene>
<sequence length="507" mass="57428">MTGWVILVDQPRDFPNADTPHKVITTSEYLARPRLFAAARPKLINLSRSYAYQSKGYYASLLAEARGHRVVPTVETMLELREAKLYEHALPELEDSLNRCARKAEFQPEGELKLFVCFGLVRGNAAPEGRVRDSVAREGIARDARFEAFGRLLFDWFRCPALEVTVDTGAVWLSIDRIRMRNATRLANGEAAFFRDALHQHTRRDWRSPKARTTAKFDLAVLYDPNEKMPPSSAATIRHFARIAERHSVDVEPIGRRQLAELAEYDGLFIRETTSIDNHTYRFARRAVQEGMPVIDDPISMIRCTNKVFLMELLGQNRVAMPPTRIVSEPADLERAIDELGLPLVVKIPDGSFSRGVHKVTTAQEFQRVADELLEETDLLLAQKFMPTEFDWRVGVLAGEPLFVCQYRMARGHWQIVKHKADGTAREGGFKTFDLDQAPPAVIETAVRAARPIGDGFYGVDLKETPDGVVVMEVNDNPNLEHGIEDAVGKDEIWVRLLKWFMARMEG</sequence>
<evidence type="ECO:0000256" key="1">
    <source>
        <dbReference type="PROSITE-ProRule" id="PRU00409"/>
    </source>
</evidence>
<organism evidence="3 4">
    <name type="scientific">Rhodoplanes azumiensis</name>
    <dbReference type="NCBI Taxonomy" id="1897628"/>
    <lineage>
        <taxon>Bacteria</taxon>
        <taxon>Pseudomonadati</taxon>
        <taxon>Pseudomonadota</taxon>
        <taxon>Alphaproteobacteria</taxon>
        <taxon>Hyphomicrobiales</taxon>
        <taxon>Nitrobacteraceae</taxon>
        <taxon>Rhodoplanes</taxon>
    </lineage>
</organism>
<dbReference type="PROSITE" id="PS50975">
    <property type="entry name" value="ATP_GRASP"/>
    <property type="match status" value="1"/>
</dbReference>
<keyword evidence="1" id="KW-0067">ATP-binding</keyword>
<keyword evidence="1" id="KW-0547">Nucleotide-binding</keyword>
<reference evidence="4" key="1">
    <citation type="journal article" date="2019" name="Int. J. Syst. Evol. Microbiol.">
        <title>The Global Catalogue of Microorganisms (GCM) 10K type strain sequencing project: providing services to taxonomists for standard genome sequencing and annotation.</title>
        <authorList>
            <consortium name="The Broad Institute Genomics Platform"/>
            <consortium name="The Broad Institute Genome Sequencing Center for Infectious Disease"/>
            <person name="Wu L."/>
            <person name="Ma J."/>
        </authorList>
    </citation>
    <scope>NUCLEOTIDE SEQUENCE [LARGE SCALE GENOMIC DNA]</scope>
    <source>
        <strain evidence="4">CGMCC 1.6774</strain>
    </source>
</reference>
<name>A0ABW5ARQ0_9BRAD</name>
<dbReference type="SUPFAM" id="SSF56059">
    <property type="entry name" value="Glutathione synthetase ATP-binding domain-like"/>
    <property type="match status" value="1"/>
</dbReference>
<protein>
    <submittedName>
        <fullName evidence="3">RimK family protein</fullName>
    </submittedName>
</protein>
<comment type="caution">
    <text evidence="3">The sequence shown here is derived from an EMBL/GenBank/DDBJ whole genome shotgun (WGS) entry which is preliminary data.</text>
</comment>
<dbReference type="Pfam" id="PF08443">
    <property type="entry name" value="RimK"/>
    <property type="match status" value="1"/>
</dbReference>
<dbReference type="Proteomes" id="UP001597314">
    <property type="component" value="Unassembled WGS sequence"/>
</dbReference>
<feature type="domain" description="ATP-grasp" evidence="2">
    <location>
        <begin position="311"/>
        <end position="506"/>
    </location>
</feature>
<evidence type="ECO:0000313" key="4">
    <source>
        <dbReference type="Proteomes" id="UP001597314"/>
    </source>
</evidence>
<dbReference type="InterPro" id="IPR013815">
    <property type="entry name" value="ATP_grasp_subdomain_1"/>
</dbReference>
<accession>A0ABW5ARQ0</accession>
<proteinExistence type="predicted"/>
<dbReference type="InterPro" id="IPR013651">
    <property type="entry name" value="ATP-grasp_RimK-type"/>
</dbReference>
<dbReference type="PANTHER" id="PTHR21621:SF0">
    <property type="entry name" value="BETA-CITRYLGLUTAMATE SYNTHASE B-RELATED"/>
    <property type="match status" value="1"/>
</dbReference>
<dbReference type="Pfam" id="PF14401">
    <property type="entry name" value="RLAN"/>
    <property type="match status" value="1"/>
</dbReference>
<dbReference type="InterPro" id="IPR011761">
    <property type="entry name" value="ATP-grasp"/>
</dbReference>
<dbReference type="RefSeq" id="WP_378480244.1">
    <property type="nucleotide sequence ID" value="NZ_JBHUIW010000057.1"/>
</dbReference>
<dbReference type="PANTHER" id="PTHR21621">
    <property type="entry name" value="RIBOSOMAL PROTEIN S6 MODIFICATION PROTEIN"/>
    <property type="match status" value="1"/>
</dbReference>
<evidence type="ECO:0000259" key="2">
    <source>
        <dbReference type="PROSITE" id="PS50975"/>
    </source>
</evidence>
<dbReference type="Gene3D" id="3.30.1490.20">
    <property type="entry name" value="ATP-grasp fold, A domain"/>
    <property type="match status" value="1"/>
</dbReference>
<dbReference type="InterPro" id="IPR025839">
    <property type="entry name" value="RLAN_dom"/>
</dbReference>
<keyword evidence="4" id="KW-1185">Reference proteome</keyword>
<dbReference type="EMBL" id="JBHUIW010000057">
    <property type="protein sequence ID" value="MFD2185127.1"/>
    <property type="molecule type" value="Genomic_DNA"/>
</dbReference>